<proteinExistence type="inferred from homology"/>
<dbReference type="GO" id="GO:0016614">
    <property type="term" value="F:oxidoreductase activity, acting on CH-OH group of donors"/>
    <property type="evidence" value="ECO:0007669"/>
    <property type="project" value="InterPro"/>
</dbReference>
<dbReference type="SUPFAM" id="SSF51905">
    <property type="entry name" value="FAD/NAD(P)-binding domain"/>
    <property type="match status" value="1"/>
</dbReference>
<sequence length="73" mass="7917">MGMDDDPLAVLDKRLRVRGVERLRVADCSVMPLMNQGHTQMPAYGIGERAADLIKEDVKSVPVLRPDSAVAAA</sequence>
<evidence type="ECO:0000313" key="3">
    <source>
        <dbReference type="EMBL" id="KAF4304074.1"/>
    </source>
</evidence>
<reference evidence="3" key="1">
    <citation type="submission" date="2020-04" db="EMBL/GenBank/DDBJ databases">
        <title>Genome Assembly and Annotation of Botryosphaeria dothidea sdau 11-99, a Latent Pathogen of Apple Fruit Ring Rot in China.</title>
        <authorList>
            <person name="Yu C."/>
            <person name="Diao Y."/>
            <person name="Lu Q."/>
            <person name="Zhao J."/>
            <person name="Cui S."/>
            <person name="Peng C."/>
            <person name="He B."/>
            <person name="Liu H."/>
        </authorList>
    </citation>
    <scope>NUCLEOTIDE SEQUENCE [LARGE SCALE GENOMIC DNA]</scope>
    <source>
        <strain evidence="3">Sdau11-99</strain>
    </source>
</reference>
<name>A0A8H4MYP6_9PEZI</name>
<protein>
    <submittedName>
        <fullName evidence="3">Gmc oxidoreductase protein</fullName>
    </submittedName>
</protein>
<evidence type="ECO:0000313" key="4">
    <source>
        <dbReference type="Proteomes" id="UP000572817"/>
    </source>
</evidence>
<evidence type="ECO:0000256" key="1">
    <source>
        <dbReference type="ARBA" id="ARBA00010790"/>
    </source>
</evidence>
<dbReference type="Gene3D" id="3.50.50.60">
    <property type="entry name" value="FAD/NAD(P)-binding domain"/>
    <property type="match status" value="1"/>
</dbReference>
<dbReference type="EMBL" id="WWBZ02000051">
    <property type="protein sequence ID" value="KAF4304074.1"/>
    <property type="molecule type" value="Genomic_DNA"/>
</dbReference>
<dbReference type="Pfam" id="PF05199">
    <property type="entry name" value="GMC_oxred_C"/>
    <property type="match status" value="1"/>
</dbReference>
<dbReference type="InterPro" id="IPR012132">
    <property type="entry name" value="GMC_OxRdtase"/>
</dbReference>
<dbReference type="PANTHER" id="PTHR11552">
    <property type="entry name" value="GLUCOSE-METHANOL-CHOLINE GMC OXIDOREDUCTASE"/>
    <property type="match status" value="1"/>
</dbReference>
<comment type="caution">
    <text evidence="3">The sequence shown here is derived from an EMBL/GenBank/DDBJ whole genome shotgun (WGS) entry which is preliminary data.</text>
</comment>
<comment type="similarity">
    <text evidence="1">Belongs to the GMC oxidoreductase family.</text>
</comment>
<feature type="domain" description="Glucose-methanol-choline oxidoreductase C-terminal" evidence="2">
    <location>
        <begin position="1"/>
        <end position="47"/>
    </location>
</feature>
<dbReference type="AlphaFoldDB" id="A0A8H4MYP6"/>
<organism evidence="3 4">
    <name type="scientific">Botryosphaeria dothidea</name>
    <dbReference type="NCBI Taxonomy" id="55169"/>
    <lineage>
        <taxon>Eukaryota</taxon>
        <taxon>Fungi</taxon>
        <taxon>Dikarya</taxon>
        <taxon>Ascomycota</taxon>
        <taxon>Pezizomycotina</taxon>
        <taxon>Dothideomycetes</taxon>
        <taxon>Dothideomycetes incertae sedis</taxon>
        <taxon>Botryosphaeriales</taxon>
        <taxon>Botryosphaeriaceae</taxon>
        <taxon>Botryosphaeria</taxon>
    </lineage>
</organism>
<dbReference type="Proteomes" id="UP000572817">
    <property type="component" value="Unassembled WGS sequence"/>
</dbReference>
<accession>A0A8H4MYP6</accession>
<gene>
    <name evidence="3" type="ORF">GTA08_BOTSDO07701</name>
</gene>
<dbReference type="OrthoDB" id="269227at2759"/>
<dbReference type="PANTHER" id="PTHR11552:SF147">
    <property type="entry name" value="CHOLINE DEHYDROGENASE, MITOCHONDRIAL"/>
    <property type="match status" value="1"/>
</dbReference>
<dbReference type="InterPro" id="IPR007867">
    <property type="entry name" value="GMC_OxRtase_C"/>
</dbReference>
<keyword evidence="4" id="KW-1185">Reference proteome</keyword>
<dbReference type="InterPro" id="IPR036188">
    <property type="entry name" value="FAD/NAD-bd_sf"/>
</dbReference>
<dbReference type="GO" id="GO:0050660">
    <property type="term" value="F:flavin adenine dinucleotide binding"/>
    <property type="evidence" value="ECO:0007669"/>
    <property type="project" value="InterPro"/>
</dbReference>
<evidence type="ECO:0000259" key="2">
    <source>
        <dbReference type="Pfam" id="PF05199"/>
    </source>
</evidence>